<feature type="transmembrane region" description="Helical" evidence="7">
    <location>
        <begin position="92"/>
        <end position="111"/>
    </location>
</feature>
<evidence type="ECO:0000256" key="5">
    <source>
        <dbReference type="ARBA" id="ARBA00022989"/>
    </source>
</evidence>
<dbReference type="NCBIfam" id="TIGR03025">
    <property type="entry name" value="EPS_sugtrans"/>
    <property type="match status" value="1"/>
</dbReference>
<evidence type="ECO:0000256" key="4">
    <source>
        <dbReference type="ARBA" id="ARBA00022692"/>
    </source>
</evidence>
<feature type="transmembrane region" description="Helical" evidence="7">
    <location>
        <begin position="275"/>
        <end position="296"/>
    </location>
</feature>
<keyword evidence="3" id="KW-0808">Transferase</keyword>
<organism evidence="9 10">
    <name type="scientific">Akkermansia muciniphila</name>
    <dbReference type="NCBI Taxonomy" id="239935"/>
    <lineage>
        <taxon>Bacteria</taxon>
        <taxon>Pseudomonadati</taxon>
        <taxon>Verrucomicrobiota</taxon>
        <taxon>Verrucomicrobiia</taxon>
        <taxon>Verrucomicrobiales</taxon>
        <taxon>Akkermansiaceae</taxon>
        <taxon>Akkermansia</taxon>
    </lineage>
</organism>
<gene>
    <name evidence="9" type="ORF">CXU09_10075</name>
</gene>
<dbReference type="AlphaFoldDB" id="A0AAP8T8M8"/>
<dbReference type="InterPro" id="IPR017475">
    <property type="entry name" value="EPS_sugar_tfrase"/>
</dbReference>
<comment type="similarity">
    <text evidence="2">Belongs to the bacterial sugar transferase family.</text>
</comment>
<keyword evidence="4 7" id="KW-0812">Transmembrane</keyword>
<keyword evidence="5 7" id="KW-1133">Transmembrane helix</keyword>
<evidence type="ECO:0000313" key="10">
    <source>
        <dbReference type="Proteomes" id="UP000235914"/>
    </source>
</evidence>
<name>A0AAP8T8M8_9BACT</name>
<dbReference type="Pfam" id="PF02397">
    <property type="entry name" value="Bac_transf"/>
    <property type="match status" value="1"/>
</dbReference>
<feature type="transmembrane region" description="Helical" evidence="7">
    <location>
        <begin position="117"/>
        <end position="134"/>
    </location>
</feature>
<feature type="transmembrane region" description="Helical" evidence="7">
    <location>
        <begin position="21"/>
        <end position="45"/>
    </location>
</feature>
<comment type="caution">
    <text evidence="9">The sequence shown here is derived from an EMBL/GenBank/DDBJ whole genome shotgun (WGS) entry which is preliminary data.</text>
</comment>
<evidence type="ECO:0000259" key="8">
    <source>
        <dbReference type="Pfam" id="PF02397"/>
    </source>
</evidence>
<dbReference type="GO" id="GO:0016020">
    <property type="term" value="C:membrane"/>
    <property type="evidence" value="ECO:0007669"/>
    <property type="project" value="UniProtKB-SubCell"/>
</dbReference>
<evidence type="ECO:0000256" key="1">
    <source>
        <dbReference type="ARBA" id="ARBA00004141"/>
    </source>
</evidence>
<evidence type="ECO:0000256" key="2">
    <source>
        <dbReference type="ARBA" id="ARBA00006464"/>
    </source>
</evidence>
<dbReference type="PANTHER" id="PTHR30576">
    <property type="entry name" value="COLANIC BIOSYNTHESIS UDP-GLUCOSE LIPID CARRIER TRANSFERASE"/>
    <property type="match status" value="1"/>
</dbReference>
<keyword evidence="6 7" id="KW-0472">Membrane</keyword>
<feature type="domain" description="Bacterial sugar transferase" evidence="8">
    <location>
        <begin position="270"/>
        <end position="461"/>
    </location>
</feature>
<accession>A0AAP8T8M8</accession>
<proteinExistence type="inferred from homology"/>
<evidence type="ECO:0000313" key="9">
    <source>
        <dbReference type="EMBL" id="PNC53942.1"/>
    </source>
</evidence>
<evidence type="ECO:0000256" key="3">
    <source>
        <dbReference type="ARBA" id="ARBA00022679"/>
    </source>
</evidence>
<reference evidence="9 10" key="1">
    <citation type="journal article" date="2017" name="BMC Genomics">
        <title>Genome sequencing of 39 Akkermansia muciniphila isolates reveals its population structure, genomic and functional diverisity, and global distribution in mammalian gut microbiotas.</title>
        <authorList>
            <person name="Guo X."/>
            <person name="Li S."/>
            <person name="Zhang J."/>
            <person name="Wu F."/>
            <person name="Li X."/>
            <person name="Wu D."/>
            <person name="Zhang M."/>
            <person name="Ou Z."/>
            <person name="Jie Z."/>
            <person name="Yan Q."/>
            <person name="Li P."/>
            <person name="Yi J."/>
            <person name="Peng Y."/>
        </authorList>
    </citation>
    <scope>NUCLEOTIDE SEQUENCE [LARGE SCALE GENOMIC DNA]</scope>
    <source>
        <strain evidence="9 10">GP43</strain>
    </source>
</reference>
<comment type="subcellular location">
    <subcellularLocation>
        <location evidence="1">Membrane</location>
        <topology evidence="1">Multi-pass membrane protein</topology>
    </subcellularLocation>
</comment>
<dbReference type="GO" id="GO:0016780">
    <property type="term" value="F:phosphotransferase activity, for other substituted phosphate groups"/>
    <property type="evidence" value="ECO:0007669"/>
    <property type="project" value="TreeGrafter"/>
</dbReference>
<evidence type="ECO:0000256" key="6">
    <source>
        <dbReference type="ARBA" id="ARBA00023136"/>
    </source>
</evidence>
<evidence type="ECO:0000256" key="7">
    <source>
        <dbReference type="SAM" id="Phobius"/>
    </source>
</evidence>
<dbReference type="EMBL" id="PJKN01000006">
    <property type="protein sequence ID" value="PNC53942.1"/>
    <property type="molecule type" value="Genomic_DNA"/>
</dbReference>
<protein>
    <recommendedName>
        <fullName evidence="8">Bacterial sugar transferase domain-containing protein</fullName>
    </recommendedName>
</protein>
<dbReference type="PANTHER" id="PTHR30576:SF10">
    <property type="entry name" value="SLL5057 PROTEIN"/>
    <property type="match status" value="1"/>
</dbReference>
<dbReference type="Proteomes" id="UP000235914">
    <property type="component" value="Unassembled WGS sequence"/>
</dbReference>
<dbReference type="InterPro" id="IPR003362">
    <property type="entry name" value="Bact_transf"/>
</dbReference>
<sequence length="467" mass="53459">MPANLHILSMLIQNADRTTYGINKIVVFVLAFVVFFVVGFVSWQWDGVAPEPWRLRTLVLTPLTMSLLLYVCCDQFGVYYRCQTLWESIRRFVVAYACFVVLSVMIWKFFVPFSADVGVQSLAYLLTFLGSLWLRISRFRAEKRLVEEAPTLVVGTPDHVKEFRRTLESNHVDFRNGLLVMAPEEVDSAVVRNLLIKNCVSKVVFLPEEVDSSVARCLVELCGKMGVDFYASMVVSMPAVHKTYFGVIGGTRMLVYKSTPIPYTTSWQLKKMLDWTGALALLVGTSPLWVLAAVGIKLSDRGPVFYRQKRSGLYGREFGMWKFRTMYRDADKRLDEVKAKYGNDMDGPIFKLEHDPRIFSFGRFLRKFSIDELPQLINVLKGEMSLVGPRPLPVYETEAFTSDAHRRRLSVLPGVTGYWQIAGRSNIREFEKLVELDMKYIDNWSLWLDIKLLLKTVPAVLFARGAK</sequence>
<feature type="transmembrane region" description="Helical" evidence="7">
    <location>
        <begin position="57"/>
        <end position="80"/>
    </location>
</feature>